<dbReference type="PANTHER" id="PTHR45036">
    <property type="entry name" value="METHYLTRANSFERASE LIKE 7B"/>
    <property type="match status" value="1"/>
</dbReference>
<dbReference type="STRING" id="158898.SAMN04488548_1342606"/>
<feature type="domain" description="Methyltransferase type 11" evidence="1">
    <location>
        <begin position="48"/>
        <end position="141"/>
    </location>
</feature>
<protein>
    <submittedName>
        <fullName evidence="2">Methyltransferase domain-containing protein</fullName>
    </submittedName>
</protein>
<name>A0A1H2JXY5_9ACTN</name>
<dbReference type="Gene3D" id="3.40.50.150">
    <property type="entry name" value="Vaccinia Virus protein VP39"/>
    <property type="match status" value="1"/>
</dbReference>
<dbReference type="Pfam" id="PF08241">
    <property type="entry name" value="Methyltransf_11"/>
    <property type="match status" value="1"/>
</dbReference>
<dbReference type="AlphaFoldDB" id="A0A1H2JXY5"/>
<gene>
    <name evidence="2" type="ORF">SAMN04488548_1342606</name>
</gene>
<sequence>MRRERRYAGHVGFYDDRVVPHLVHLACGMSALTPLRERACAPLSGRMLEVGFGSGLNVGLYPDTVTEVAAVEPSDVGWRMAADRVAGSSVPIERSGLDGQKLPFDDESFDTALSTFTLCTIPDLRAALTEIRRVLRPGGTLGFLEHGLAPDEKVRRWQHRLEPIQKRLVGGCHLTRDVRAELTAAGFTLGTVDAFYQPGVPKPHGALSLGTAQPA</sequence>
<evidence type="ECO:0000259" key="1">
    <source>
        <dbReference type="Pfam" id="PF08241"/>
    </source>
</evidence>
<organism evidence="2 3">
    <name type="scientific">Gordonia westfalica</name>
    <dbReference type="NCBI Taxonomy" id="158898"/>
    <lineage>
        <taxon>Bacteria</taxon>
        <taxon>Bacillati</taxon>
        <taxon>Actinomycetota</taxon>
        <taxon>Actinomycetes</taxon>
        <taxon>Mycobacteriales</taxon>
        <taxon>Gordoniaceae</taxon>
        <taxon>Gordonia</taxon>
    </lineage>
</organism>
<evidence type="ECO:0000313" key="3">
    <source>
        <dbReference type="Proteomes" id="UP000183180"/>
    </source>
</evidence>
<proteinExistence type="predicted"/>
<dbReference type="InterPro" id="IPR052356">
    <property type="entry name" value="Thiol_S-MT"/>
</dbReference>
<keyword evidence="2" id="KW-0489">Methyltransferase</keyword>
<accession>A0A1H2JXY5</accession>
<dbReference type="SUPFAM" id="SSF53335">
    <property type="entry name" value="S-adenosyl-L-methionine-dependent methyltransferases"/>
    <property type="match status" value="1"/>
</dbReference>
<dbReference type="CDD" id="cd02440">
    <property type="entry name" value="AdoMet_MTases"/>
    <property type="match status" value="1"/>
</dbReference>
<evidence type="ECO:0000313" key="2">
    <source>
        <dbReference type="EMBL" id="SDU60955.1"/>
    </source>
</evidence>
<dbReference type="EMBL" id="FNLM01000034">
    <property type="protein sequence ID" value="SDU60955.1"/>
    <property type="molecule type" value="Genomic_DNA"/>
</dbReference>
<reference evidence="2 3" key="1">
    <citation type="submission" date="2016-10" db="EMBL/GenBank/DDBJ databases">
        <authorList>
            <person name="de Groot N.N."/>
        </authorList>
    </citation>
    <scope>NUCLEOTIDE SEQUENCE [LARGE SCALE GENOMIC DNA]</scope>
    <source>
        <strain evidence="2 3">DSM 44215</strain>
    </source>
</reference>
<dbReference type="Proteomes" id="UP000183180">
    <property type="component" value="Unassembled WGS sequence"/>
</dbReference>
<dbReference type="InterPro" id="IPR013216">
    <property type="entry name" value="Methyltransf_11"/>
</dbReference>
<dbReference type="GO" id="GO:0032259">
    <property type="term" value="P:methylation"/>
    <property type="evidence" value="ECO:0007669"/>
    <property type="project" value="UniProtKB-KW"/>
</dbReference>
<keyword evidence="2" id="KW-0808">Transferase</keyword>
<dbReference type="GO" id="GO:0008757">
    <property type="term" value="F:S-adenosylmethionine-dependent methyltransferase activity"/>
    <property type="evidence" value="ECO:0007669"/>
    <property type="project" value="InterPro"/>
</dbReference>
<dbReference type="PANTHER" id="PTHR45036:SF1">
    <property type="entry name" value="METHYLTRANSFERASE LIKE 7A"/>
    <property type="match status" value="1"/>
</dbReference>
<dbReference type="InterPro" id="IPR029063">
    <property type="entry name" value="SAM-dependent_MTases_sf"/>
</dbReference>